<keyword evidence="1" id="KW-0378">Hydrolase</keyword>
<evidence type="ECO:0000259" key="3">
    <source>
        <dbReference type="SMART" id="SM00331"/>
    </source>
</evidence>
<evidence type="ECO:0000256" key="1">
    <source>
        <dbReference type="ARBA" id="ARBA00022801"/>
    </source>
</evidence>
<evidence type="ECO:0000313" key="5">
    <source>
        <dbReference type="Proteomes" id="UP000282084"/>
    </source>
</evidence>
<organism evidence="4 5">
    <name type="scientific">Saccharothrix australiensis</name>
    <dbReference type="NCBI Taxonomy" id="2072"/>
    <lineage>
        <taxon>Bacteria</taxon>
        <taxon>Bacillati</taxon>
        <taxon>Actinomycetota</taxon>
        <taxon>Actinomycetes</taxon>
        <taxon>Pseudonocardiales</taxon>
        <taxon>Pseudonocardiaceae</taxon>
        <taxon>Saccharothrix</taxon>
    </lineage>
</organism>
<dbReference type="Gene3D" id="3.30.450.40">
    <property type="match status" value="1"/>
</dbReference>
<dbReference type="SMART" id="SM00065">
    <property type="entry name" value="GAF"/>
    <property type="match status" value="1"/>
</dbReference>
<dbReference type="InterPro" id="IPR003018">
    <property type="entry name" value="GAF"/>
</dbReference>
<dbReference type="PANTHER" id="PTHR43156:SF2">
    <property type="entry name" value="STAGE II SPORULATION PROTEIN E"/>
    <property type="match status" value="1"/>
</dbReference>
<dbReference type="SUPFAM" id="SSF55781">
    <property type="entry name" value="GAF domain-like"/>
    <property type="match status" value="1"/>
</dbReference>
<protein>
    <submittedName>
        <fullName evidence="4">Serine phosphatase RsbU (Regulator of sigma subunit)</fullName>
    </submittedName>
</protein>
<proteinExistence type="predicted"/>
<keyword evidence="5" id="KW-1185">Reference proteome</keyword>
<comment type="caution">
    <text evidence="4">The sequence shown here is derived from an EMBL/GenBank/DDBJ whole genome shotgun (WGS) entry which is preliminary data.</text>
</comment>
<dbReference type="AlphaFoldDB" id="A0A495W0A2"/>
<accession>A0A495W0A2</accession>
<dbReference type="GO" id="GO:0016791">
    <property type="term" value="F:phosphatase activity"/>
    <property type="evidence" value="ECO:0007669"/>
    <property type="project" value="TreeGrafter"/>
</dbReference>
<dbReference type="Pfam" id="PF07228">
    <property type="entry name" value="SpoIIE"/>
    <property type="match status" value="1"/>
</dbReference>
<dbReference type="Proteomes" id="UP000282084">
    <property type="component" value="Unassembled WGS sequence"/>
</dbReference>
<dbReference type="InterPro" id="IPR036457">
    <property type="entry name" value="PPM-type-like_dom_sf"/>
</dbReference>
<dbReference type="PANTHER" id="PTHR43156">
    <property type="entry name" value="STAGE II SPORULATION PROTEIN E-RELATED"/>
    <property type="match status" value="1"/>
</dbReference>
<dbReference type="InterPro" id="IPR001932">
    <property type="entry name" value="PPM-type_phosphatase-like_dom"/>
</dbReference>
<sequence length="546" mass="57466">MNVVETSRAVRRPADVREDTGWASAPCPVVSVDAGGTLLALNEPARGVFPAAAAGGAPAEVCAAWLAGAHRPPVGGRGPVTGRVGDRSFEAHPVDHADGAVTWWLVEDTDLRLAREALRVERQRAAVLGEVSTRLLTSLNPERCMQVTAELAAGHLADAAWVVAPGGRRDFPVTRCVRGGEAVHERLRIDPDEVAGLAEALEGFPPVPARWIEPSSAPAWLVPEGFGEVGSIVVTPLPGHGVPAGALILLRRTEQRVFTDEEEVFARLFAARAGAAISSARLFAQQMSITDTLLRELLPPKLHRVDGVEFAGRYRPSLDTERVGGDFYDIHPATGGGESLVVLGDVCGKGLEAAVLTGKVRTTLQALLPLASDHPRMLRLLNDALLNNHDTRFVTVALASVARVDDGVRLRLTTGGHLPPLVVRAGGEVEEVPAHGTLIGVLPEIEATTVEVVLGPGETCLLYTDGITEAVGGPLGGEMFGEDRLHDVLAACAGMPADAVAEHVHMVASQWIGGGSHDDIAVLAITAPRGRRQAPVGDHGRSTRTA</sequence>
<reference evidence="4 5" key="1">
    <citation type="submission" date="2018-10" db="EMBL/GenBank/DDBJ databases">
        <title>Sequencing the genomes of 1000 actinobacteria strains.</title>
        <authorList>
            <person name="Klenk H.-P."/>
        </authorList>
    </citation>
    <scope>NUCLEOTIDE SEQUENCE [LARGE SCALE GENOMIC DNA]</scope>
    <source>
        <strain evidence="4 5">DSM 43800</strain>
    </source>
</reference>
<dbReference type="InterPro" id="IPR052016">
    <property type="entry name" value="Bact_Sigma-Reg"/>
</dbReference>
<feature type="domain" description="PPM-type phosphatase" evidence="3">
    <location>
        <begin position="305"/>
        <end position="527"/>
    </location>
</feature>
<dbReference type="InterPro" id="IPR029016">
    <property type="entry name" value="GAF-like_dom_sf"/>
</dbReference>
<feature type="domain" description="GAF" evidence="2">
    <location>
        <begin position="123"/>
        <end position="287"/>
    </location>
</feature>
<dbReference type="EMBL" id="RBXO01000001">
    <property type="protein sequence ID" value="RKT54814.1"/>
    <property type="molecule type" value="Genomic_DNA"/>
</dbReference>
<dbReference type="SMART" id="SM00331">
    <property type="entry name" value="PP2C_SIG"/>
    <property type="match status" value="1"/>
</dbReference>
<dbReference type="SUPFAM" id="SSF81606">
    <property type="entry name" value="PP2C-like"/>
    <property type="match status" value="1"/>
</dbReference>
<evidence type="ECO:0000313" key="4">
    <source>
        <dbReference type="EMBL" id="RKT54814.1"/>
    </source>
</evidence>
<evidence type="ECO:0000259" key="2">
    <source>
        <dbReference type="SMART" id="SM00065"/>
    </source>
</evidence>
<name>A0A495W0A2_9PSEU</name>
<gene>
    <name evidence="4" type="ORF">C8E97_3463</name>
</gene>
<dbReference type="Gene3D" id="3.60.40.10">
    <property type="entry name" value="PPM-type phosphatase domain"/>
    <property type="match status" value="1"/>
</dbReference>